<feature type="compositionally biased region" description="Low complexity" evidence="1">
    <location>
        <begin position="257"/>
        <end position="267"/>
    </location>
</feature>
<organism evidence="2 3">
    <name type="scientific">Chionoecetes opilio</name>
    <name type="common">Atlantic snow crab</name>
    <name type="synonym">Cancer opilio</name>
    <dbReference type="NCBI Taxonomy" id="41210"/>
    <lineage>
        <taxon>Eukaryota</taxon>
        <taxon>Metazoa</taxon>
        <taxon>Ecdysozoa</taxon>
        <taxon>Arthropoda</taxon>
        <taxon>Crustacea</taxon>
        <taxon>Multicrustacea</taxon>
        <taxon>Malacostraca</taxon>
        <taxon>Eumalacostraca</taxon>
        <taxon>Eucarida</taxon>
        <taxon>Decapoda</taxon>
        <taxon>Pleocyemata</taxon>
        <taxon>Brachyura</taxon>
        <taxon>Eubrachyura</taxon>
        <taxon>Majoidea</taxon>
        <taxon>Majidae</taxon>
        <taxon>Chionoecetes</taxon>
    </lineage>
</organism>
<feature type="region of interest" description="Disordered" evidence="1">
    <location>
        <begin position="103"/>
        <end position="122"/>
    </location>
</feature>
<evidence type="ECO:0000313" key="3">
    <source>
        <dbReference type="Proteomes" id="UP000770661"/>
    </source>
</evidence>
<reference evidence="2" key="1">
    <citation type="submission" date="2020-07" db="EMBL/GenBank/DDBJ databases">
        <title>The High-quality genome of the commercially important snow crab, Chionoecetes opilio.</title>
        <authorList>
            <person name="Jeong J.-H."/>
            <person name="Ryu S."/>
        </authorList>
    </citation>
    <scope>NUCLEOTIDE SEQUENCE</scope>
    <source>
        <strain evidence="2">MADBK_172401_WGS</strain>
        <tissue evidence="2">Digestive gland</tissue>
    </source>
</reference>
<evidence type="ECO:0000313" key="2">
    <source>
        <dbReference type="EMBL" id="KAG0714636.1"/>
    </source>
</evidence>
<proteinExistence type="predicted"/>
<comment type="caution">
    <text evidence="2">The sequence shown here is derived from an EMBL/GenBank/DDBJ whole genome shotgun (WGS) entry which is preliminary data.</text>
</comment>
<dbReference type="EMBL" id="JACEEZ010020370">
    <property type="protein sequence ID" value="KAG0714636.1"/>
    <property type="molecule type" value="Genomic_DNA"/>
</dbReference>
<dbReference type="AlphaFoldDB" id="A0A8J4XUE4"/>
<evidence type="ECO:0000256" key="1">
    <source>
        <dbReference type="SAM" id="MobiDB-lite"/>
    </source>
</evidence>
<dbReference type="Proteomes" id="UP000770661">
    <property type="component" value="Unassembled WGS sequence"/>
</dbReference>
<accession>A0A8J4XUE4</accession>
<protein>
    <submittedName>
        <fullName evidence="2">Uncharacterized protein</fullName>
    </submittedName>
</protein>
<feature type="region of interest" description="Disordered" evidence="1">
    <location>
        <begin position="247"/>
        <end position="299"/>
    </location>
</feature>
<dbReference type="OrthoDB" id="6398689at2759"/>
<gene>
    <name evidence="2" type="ORF">GWK47_013732</name>
</gene>
<name>A0A8J4XUE4_CHIOP</name>
<keyword evidence="3" id="KW-1185">Reference proteome</keyword>
<sequence>MMLASALQPDLLNNSYHEFKDNFLQAFGSGQHRGGSQWVFRKTDSLANRLGTADHFDGQALAAQIADDAVSSLRKADCFNDDAISCKDLRVMLEYAITKKKEHEYKQRRKGTGGGRPITPPKFSKEEELIRSLMINDLAMSDMKEEFGMEYLDVQESAAIAAPQSSTSGPVTSIFHPASTSHFLPLATTSTQVTSASNTFVPPTSTVTFTLPSPSPIFVLSFTSLSTRPLVSESVTASLSLAIHDPTRVSSPSRLNSTSIDSPFSGSPSPPPTSHSSAFPSSSITPPPPSSRRNSARSAKRDLLCLSALRC</sequence>
<feature type="compositionally biased region" description="Low complexity" evidence="1">
    <location>
        <begin position="274"/>
        <end position="284"/>
    </location>
</feature>